<reference evidence="3 4" key="1">
    <citation type="submission" date="2022-07" db="EMBL/GenBank/DDBJ databases">
        <title>Two temperate virus in Haloterrigena jeotgali A29.</title>
        <authorList>
            <person name="Deng X."/>
        </authorList>
    </citation>
    <scope>NUCLEOTIDE SEQUENCE [LARGE SCALE GENOMIC DNA]</scope>
    <source>
        <strain evidence="3 4">A29</strain>
    </source>
</reference>
<name>A0AAF0P8J7_9EURY</name>
<keyword evidence="4" id="KW-1185">Reference proteome</keyword>
<evidence type="ECO:0000313" key="4">
    <source>
        <dbReference type="Proteomes" id="UP001224926"/>
    </source>
</evidence>
<keyword evidence="1" id="KW-0472">Membrane</keyword>
<dbReference type="Pfam" id="PF25938">
    <property type="entry name" value="DUF7981"/>
    <property type="match status" value="1"/>
</dbReference>
<sequence length="87" mass="8839">MSGYPAGKMGIGPRTKSAVLWGLVGGLAFLVLVQGYALLVTPLVRFTVAVALATAVGIGAGLGAYLLEPRIAAWALDRGRGDGSRKG</sequence>
<organism evidence="3 4">
    <name type="scientific">Natrinema thermotolerans</name>
    <dbReference type="NCBI Taxonomy" id="121872"/>
    <lineage>
        <taxon>Archaea</taxon>
        <taxon>Methanobacteriati</taxon>
        <taxon>Methanobacteriota</taxon>
        <taxon>Stenosarchaea group</taxon>
        <taxon>Halobacteria</taxon>
        <taxon>Halobacteriales</taxon>
        <taxon>Natrialbaceae</taxon>
        <taxon>Natrinema</taxon>
    </lineage>
</organism>
<feature type="domain" description="DUF7981" evidence="2">
    <location>
        <begin position="13"/>
        <end position="73"/>
    </location>
</feature>
<evidence type="ECO:0000259" key="2">
    <source>
        <dbReference type="Pfam" id="PF25938"/>
    </source>
</evidence>
<feature type="transmembrane region" description="Helical" evidence="1">
    <location>
        <begin position="43"/>
        <end position="67"/>
    </location>
</feature>
<proteinExistence type="predicted"/>
<dbReference type="RefSeq" id="WP_084158293.1">
    <property type="nucleotide sequence ID" value="NZ_CP101873.1"/>
</dbReference>
<protein>
    <recommendedName>
        <fullName evidence="2">DUF7981 domain-containing protein</fullName>
    </recommendedName>
</protein>
<accession>A0AAF0P8J7</accession>
<evidence type="ECO:0000256" key="1">
    <source>
        <dbReference type="SAM" id="Phobius"/>
    </source>
</evidence>
<keyword evidence="1" id="KW-0812">Transmembrane</keyword>
<dbReference type="EMBL" id="CP101873">
    <property type="protein sequence ID" value="WMT06475.1"/>
    <property type="molecule type" value="Genomic_DNA"/>
</dbReference>
<dbReference type="AlphaFoldDB" id="A0AAF0P8J7"/>
<evidence type="ECO:0000313" key="3">
    <source>
        <dbReference type="EMBL" id="WMT06475.1"/>
    </source>
</evidence>
<gene>
    <name evidence="3" type="ORF">NP511_13890</name>
</gene>
<keyword evidence="1" id="KW-1133">Transmembrane helix</keyword>
<dbReference type="GeneID" id="39862722"/>
<feature type="transmembrane region" description="Helical" evidence="1">
    <location>
        <begin position="18"/>
        <end position="37"/>
    </location>
</feature>
<dbReference type="InterPro" id="IPR058287">
    <property type="entry name" value="DUF7981"/>
</dbReference>
<dbReference type="Proteomes" id="UP001224926">
    <property type="component" value="Chromosome"/>
</dbReference>